<gene>
    <name evidence="2" type="ORF">PVAG01_00434</name>
</gene>
<feature type="compositionally biased region" description="Polar residues" evidence="1">
    <location>
        <begin position="61"/>
        <end position="74"/>
    </location>
</feature>
<name>A0ABR4PU80_9HELO</name>
<proteinExistence type="predicted"/>
<evidence type="ECO:0000256" key="1">
    <source>
        <dbReference type="SAM" id="MobiDB-lite"/>
    </source>
</evidence>
<keyword evidence="3" id="KW-1185">Reference proteome</keyword>
<organism evidence="2 3">
    <name type="scientific">Phlyctema vagabunda</name>
    <dbReference type="NCBI Taxonomy" id="108571"/>
    <lineage>
        <taxon>Eukaryota</taxon>
        <taxon>Fungi</taxon>
        <taxon>Dikarya</taxon>
        <taxon>Ascomycota</taxon>
        <taxon>Pezizomycotina</taxon>
        <taxon>Leotiomycetes</taxon>
        <taxon>Helotiales</taxon>
        <taxon>Dermateaceae</taxon>
        <taxon>Phlyctema</taxon>
    </lineage>
</organism>
<protein>
    <submittedName>
        <fullName evidence="2">Uncharacterized protein</fullName>
    </submittedName>
</protein>
<dbReference type="Proteomes" id="UP001629113">
    <property type="component" value="Unassembled WGS sequence"/>
</dbReference>
<feature type="region of interest" description="Disordered" evidence="1">
    <location>
        <begin position="51"/>
        <end position="91"/>
    </location>
</feature>
<evidence type="ECO:0000313" key="3">
    <source>
        <dbReference type="Proteomes" id="UP001629113"/>
    </source>
</evidence>
<sequence length="108" mass="11898">MELARPPSTEPRSLILIIPSTTLASRVRQTAPAAADNNKAELTTRARYVRIRDKVERKHTSTPGTCQPTESFNSRDGLISRNGPPRAPPRAQRIFTPLLGRVVGQSLL</sequence>
<reference evidence="2 3" key="1">
    <citation type="submission" date="2024-06" db="EMBL/GenBank/DDBJ databases">
        <title>Complete genome of Phlyctema vagabunda strain 19-DSS-EL-015.</title>
        <authorList>
            <person name="Fiorenzani C."/>
        </authorList>
    </citation>
    <scope>NUCLEOTIDE SEQUENCE [LARGE SCALE GENOMIC DNA]</scope>
    <source>
        <strain evidence="2 3">19-DSS-EL-015</strain>
    </source>
</reference>
<dbReference type="EMBL" id="JBFCZG010000001">
    <property type="protein sequence ID" value="KAL3426925.1"/>
    <property type="molecule type" value="Genomic_DNA"/>
</dbReference>
<evidence type="ECO:0000313" key="2">
    <source>
        <dbReference type="EMBL" id="KAL3426925.1"/>
    </source>
</evidence>
<accession>A0ABR4PU80</accession>
<comment type="caution">
    <text evidence="2">The sequence shown here is derived from an EMBL/GenBank/DDBJ whole genome shotgun (WGS) entry which is preliminary data.</text>
</comment>